<dbReference type="RefSeq" id="XP_019018686.1">
    <property type="nucleotide sequence ID" value="XM_019162127.1"/>
</dbReference>
<keyword evidence="4 7" id="KW-0863">Zinc-finger</keyword>
<sequence length="100" mass="11565">CRWSECKTSFRELDDLVQHINEDHVGSKKSSTGAEYICKWENCSRKGTLQHSRFALLSHIRTHTGEKPFYCILPECLKSFTRSDALLKHLKTVHEVESNS</sequence>
<dbReference type="SUPFAM" id="SSF57667">
    <property type="entry name" value="beta-beta-alpha zinc fingers"/>
    <property type="match status" value="2"/>
</dbReference>
<dbReference type="InterPro" id="IPR036236">
    <property type="entry name" value="Znf_C2H2_sf"/>
</dbReference>
<dbReference type="Gene3D" id="3.30.160.60">
    <property type="entry name" value="Classic Zinc Finger"/>
    <property type="match status" value="3"/>
</dbReference>
<keyword evidence="5" id="KW-0862">Zinc</keyword>
<dbReference type="GeneID" id="30178814"/>
<dbReference type="STRING" id="763406.A0A1E3NPV1"/>
<dbReference type="SMART" id="SM00355">
    <property type="entry name" value="ZnF_C2H2"/>
    <property type="match status" value="3"/>
</dbReference>
<dbReference type="OrthoDB" id="3214149at2759"/>
<dbReference type="GO" id="GO:0005634">
    <property type="term" value="C:nucleus"/>
    <property type="evidence" value="ECO:0007669"/>
    <property type="project" value="UniProtKB-SubCell"/>
</dbReference>
<evidence type="ECO:0000259" key="8">
    <source>
        <dbReference type="PROSITE" id="PS50157"/>
    </source>
</evidence>
<dbReference type="GO" id="GO:0000978">
    <property type="term" value="F:RNA polymerase II cis-regulatory region sequence-specific DNA binding"/>
    <property type="evidence" value="ECO:0007669"/>
    <property type="project" value="TreeGrafter"/>
</dbReference>
<accession>A0A1E3NPV1</accession>
<feature type="non-terminal residue" evidence="9">
    <location>
        <position position="1"/>
    </location>
</feature>
<keyword evidence="10" id="KW-1185">Reference proteome</keyword>
<dbReference type="InterPro" id="IPR013087">
    <property type="entry name" value="Znf_C2H2_type"/>
</dbReference>
<dbReference type="PROSITE" id="PS50157">
    <property type="entry name" value="ZINC_FINGER_C2H2_2"/>
    <property type="match status" value="3"/>
</dbReference>
<proteinExistence type="predicted"/>
<dbReference type="Pfam" id="PF21816">
    <property type="entry name" value="Zap1_zf1"/>
    <property type="match status" value="1"/>
</dbReference>
<evidence type="ECO:0000256" key="3">
    <source>
        <dbReference type="ARBA" id="ARBA00022737"/>
    </source>
</evidence>
<dbReference type="FunFam" id="3.30.160.60:FF:000201">
    <property type="entry name" value="C2H2 finger domain protein (Gli3)"/>
    <property type="match status" value="1"/>
</dbReference>
<dbReference type="PROSITE" id="PS00028">
    <property type="entry name" value="ZINC_FINGER_C2H2_1"/>
    <property type="match status" value="2"/>
</dbReference>
<gene>
    <name evidence="9" type="ORF">PICMEDRAFT_19531</name>
</gene>
<dbReference type="PANTHER" id="PTHR45718:SF4">
    <property type="entry name" value="TRANSCRIPTIONAL ACTIVATOR CUBITUS INTERRUPTUS"/>
    <property type="match status" value="1"/>
</dbReference>
<name>A0A1E3NPV1_9ASCO</name>
<dbReference type="Pfam" id="PF23561">
    <property type="entry name" value="zf-C2H2_15"/>
    <property type="match status" value="1"/>
</dbReference>
<dbReference type="GO" id="GO:0000981">
    <property type="term" value="F:DNA-binding transcription factor activity, RNA polymerase II-specific"/>
    <property type="evidence" value="ECO:0007669"/>
    <property type="project" value="TreeGrafter"/>
</dbReference>
<dbReference type="Pfam" id="PF00096">
    <property type="entry name" value="zf-C2H2"/>
    <property type="match status" value="1"/>
</dbReference>
<dbReference type="PANTHER" id="PTHR45718">
    <property type="entry name" value="TRANSCRIPTIONAL ACTIVATOR CUBITUS INTERRUPTUS"/>
    <property type="match status" value="1"/>
</dbReference>
<dbReference type="InterPro" id="IPR043359">
    <property type="entry name" value="GLI-like"/>
</dbReference>
<keyword evidence="3" id="KW-0677">Repeat</keyword>
<reference evidence="9 10" key="1">
    <citation type="journal article" date="2016" name="Proc. Natl. Acad. Sci. U.S.A.">
        <title>Comparative genomics of biotechnologically important yeasts.</title>
        <authorList>
            <person name="Riley R."/>
            <person name="Haridas S."/>
            <person name="Wolfe K.H."/>
            <person name="Lopes M.R."/>
            <person name="Hittinger C.T."/>
            <person name="Goeker M."/>
            <person name="Salamov A.A."/>
            <person name="Wisecaver J.H."/>
            <person name="Long T.M."/>
            <person name="Calvey C.H."/>
            <person name="Aerts A.L."/>
            <person name="Barry K.W."/>
            <person name="Choi C."/>
            <person name="Clum A."/>
            <person name="Coughlan A.Y."/>
            <person name="Deshpande S."/>
            <person name="Douglass A.P."/>
            <person name="Hanson S.J."/>
            <person name="Klenk H.-P."/>
            <person name="LaButti K.M."/>
            <person name="Lapidus A."/>
            <person name="Lindquist E.A."/>
            <person name="Lipzen A.M."/>
            <person name="Meier-Kolthoff J.P."/>
            <person name="Ohm R.A."/>
            <person name="Otillar R.P."/>
            <person name="Pangilinan J.L."/>
            <person name="Peng Y."/>
            <person name="Rokas A."/>
            <person name="Rosa C.A."/>
            <person name="Scheuner C."/>
            <person name="Sibirny A.A."/>
            <person name="Slot J.C."/>
            <person name="Stielow J.B."/>
            <person name="Sun H."/>
            <person name="Kurtzman C.P."/>
            <person name="Blackwell M."/>
            <person name="Grigoriev I.V."/>
            <person name="Jeffries T.W."/>
        </authorList>
    </citation>
    <scope>NUCLEOTIDE SEQUENCE [LARGE SCALE GENOMIC DNA]</scope>
    <source>
        <strain evidence="9 10">NRRL Y-2026</strain>
    </source>
</reference>
<keyword evidence="2" id="KW-0479">Metal-binding</keyword>
<comment type="subcellular location">
    <subcellularLocation>
        <location evidence="1">Nucleus</location>
    </subcellularLocation>
</comment>
<evidence type="ECO:0000313" key="10">
    <source>
        <dbReference type="Proteomes" id="UP000094455"/>
    </source>
</evidence>
<feature type="domain" description="C2H2-type" evidence="8">
    <location>
        <begin position="1"/>
        <end position="29"/>
    </location>
</feature>
<protein>
    <recommendedName>
        <fullName evidence="8">C2H2-type domain-containing protein</fullName>
    </recommendedName>
</protein>
<evidence type="ECO:0000256" key="6">
    <source>
        <dbReference type="ARBA" id="ARBA00023242"/>
    </source>
</evidence>
<dbReference type="InterPro" id="IPR048420">
    <property type="entry name" value="Zap1-like_Znf1"/>
</dbReference>
<evidence type="ECO:0000256" key="5">
    <source>
        <dbReference type="ARBA" id="ARBA00022833"/>
    </source>
</evidence>
<feature type="domain" description="C2H2-type" evidence="8">
    <location>
        <begin position="41"/>
        <end position="68"/>
    </location>
</feature>
<dbReference type="InterPro" id="IPR056436">
    <property type="entry name" value="Znf-C2H2_ZIC1-5/GLI1-3-like"/>
</dbReference>
<dbReference type="GO" id="GO:0008270">
    <property type="term" value="F:zinc ion binding"/>
    <property type="evidence" value="ECO:0007669"/>
    <property type="project" value="UniProtKB-KW"/>
</dbReference>
<feature type="non-terminal residue" evidence="9">
    <location>
        <position position="100"/>
    </location>
</feature>
<evidence type="ECO:0000256" key="7">
    <source>
        <dbReference type="PROSITE-ProRule" id="PRU00042"/>
    </source>
</evidence>
<dbReference type="Proteomes" id="UP000094455">
    <property type="component" value="Unassembled WGS sequence"/>
</dbReference>
<evidence type="ECO:0000256" key="2">
    <source>
        <dbReference type="ARBA" id="ARBA00022723"/>
    </source>
</evidence>
<evidence type="ECO:0000256" key="4">
    <source>
        <dbReference type="ARBA" id="ARBA00022771"/>
    </source>
</evidence>
<evidence type="ECO:0000256" key="1">
    <source>
        <dbReference type="ARBA" id="ARBA00004123"/>
    </source>
</evidence>
<dbReference type="AlphaFoldDB" id="A0A1E3NPV1"/>
<feature type="domain" description="C2H2-type" evidence="8">
    <location>
        <begin position="69"/>
        <end position="99"/>
    </location>
</feature>
<dbReference type="EMBL" id="KV454002">
    <property type="protein sequence ID" value="ODQ47573.1"/>
    <property type="molecule type" value="Genomic_DNA"/>
</dbReference>
<keyword evidence="6" id="KW-0539">Nucleus</keyword>
<evidence type="ECO:0000313" key="9">
    <source>
        <dbReference type="EMBL" id="ODQ47573.1"/>
    </source>
</evidence>
<organism evidence="9 10">
    <name type="scientific">Pichia membranifaciens NRRL Y-2026</name>
    <dbReference type="NCBI Taxonomy" id="763406"/>
    <lineage>
        <taxon>Eukaryota</taxon>
        <taxon>Fungi</taxon>
        <taxon>Dikarya</taxon>
        <taxon>Ascomycota</taxon>
        <taxon>Saccharomycotina</taxon>
        <taxon>Pichiomycetes</taxon>
        <taxon>Pichiales</taxon>
        <taxon>Pichiaceae</taxon>
        <taxon>Pichia</taxon>
    </lineage>
</organism>